<organism evidence="8 9">
    <name type="scientific">Canariomyces notabilis</name>
    <dbReference type="NCBI Taxonomy" id="2074819"/>
    <lineage>
        <taxon>Eukaryota</taxon>
        <taxon>Fungi</taxon>
        <taxon>Dikarya</taxon>
        <taxon>Ascomycota</taxon>
        <taxon>Pezizomycotina</taxon>
        <taxon>Sordariomycetes</taxon>
        <taxon>Sordariomycetidae</taxon>
        <taxon>Sordariales</taxon>
        <taxon>Chaetomiaceae</taxon>
        <taxon>Canariomyces</taxon>
    </lineage>
</organism>
<protein>
    <submittedName>
        <fullName evidence="8">MFS general substrate transporter</fullName>
    </submittedName>
</protein>
<evidence type="ECO:0000256" key="1">
    <source>
        <dbReference type="ARBA" id="ARBA00004141"/>
    </source>
</evidence>
<feature type="transmembrane region" description="Helical" evidence="6">
    <location>
        <begin position="289"/>
        <end position="311"/>
    </location>
</feature>
<feature type="transmembrane region" description="Helical" evidence="6">
    <location>
        <begin position="323"/>
        <end position="344"/>
    </location>
</feature>
<name>A0AAN6QJ73_9PEZI</name>
<keyword evidence="3 6" id="KW-1133">Transmembrane helix</keyword>
<dbReference type="EMBL" id="MU853354">
    <property type="protein sequence ID" value="KAK4109729.1"/>
    <property type="molecule type" value="Genomic_DNA"/>
</dbReference>
<dbReference type="PANTHER" id="PTHR23501:SF199">
    <property type="entry name" value="MFS EFFLUX TRANSPORTER INPD-RELATED"/>
    <property type="match status" value="1"/>
</dbReference>
<feature type="region of interest" description="Disordered" evidence="5">
    <location>
        <begin position="1"/>
        <end position="24"/>
    </location>
</feature>
<evidence type="ECO:0000313" key="8">
    <source>
        <dbReference type="EMBL" id="KAK4109729.1"/>
    </source>
</evidence>
<feature type="domain" description="Major facilitator superfamily (MFS) profile" evidence="7">
    <location>
        <begin position="40"/>
        <end position="512"/>
    </location>
</feature>
<comment type="caution">
    <text evidence="8">The sequence shown here is derived from an EMBL/GenBank/DDBJ whole genome shotgun (WGS) entry which is preliminary data.</text>
</comment>
<evidence type="ECO:0000256" key="4">
    <source>
        <dbReference type="ARBA" id="ARBA00023136"/>
    </source>
</evidence>
<dbReference type="InterPro" id="IPR020846">
    <property type="entry name" value="MFS_dom"/>
</dbReference>
<feature type="transmembrane region" description="Helical" evidence="6">
    <location>
        <begin position="250"/>
        <end position="268"/>
    </location>
</feature>
<feature type="transmembrane region" description="Helical" evidence="6">
    <location>
        <begin position="217"/>
        <end position="238"/>
    </location>
</feature>
<feature type="transmembrane region" description="Helical" evidence="6">
    <location>
        <begin position="104"/>
        <end position="123"/>
    </location>
</feature>
<comment type="subcellular location">
    <subcellularLocation>
        <location evidence="1">Membrane</location>
        <topology evidence="1">Multi-pass membrane protein</topology>
    </subcellularLocation>
</comment>
<keyword evidence="2 6" id="KW-0812">Transmembrane</keyword>
<feature type="transmembrane region" description="Helical" evidence="6">
    <location>
        <begin position="75"/>
        <end position="92"/>
    </location>
</feature>
<sequence length="512" mass="54840">MAANKESDPAVPAIQLSPSGEHQAPTGDSIYLVSWRLAVVILALCFGIFLFGLDTTILGTAIPEITTEFQSLSDVSWYGSAYLLAVTAFQPLFGSLYKFFSAKITYLISLLIFEAGSAVCAAAPRSAVLVFGRALLGLGAAGLLQGALAIIGYVVPLAKVPMYQRVCISPVVGGALTQNIPVGLCVVLAILLLVPIQQPLNKANRALPLREKLRHMDALGTIPFIGAVCCLLLVLTWGGEKYPWNDQRCVGLLVGFGLLTVAFCFWLWKQGEVAIIPLRVLRQRSIYTGALVLFGLGMSNQTYSYYLPIFFQSAQGVSTTESGIRFIALVVPQIVSLVIVGAIVTKWGYFVPFILAGIIITSIGSGLLTLITINTTTTEWASFLVLCGLGMGMAQQLPYTAIQATLESAVPRFTAEVAPDQVIAVGATGLELLAPSPVVLDALRRAYAESVLPTFILALVAACFAFPPACGMERVNIKHVAEERRLKLKADHDGSERQGEEKEKARSTVGEV</sequence>
<evidence type="ECO:0000256" key="3">
    <source>
        <dbReference type="ARBA" id="ARBA00022989"/>
    </source>
</evidence>
<feature type="compositionally biased region" description="Basic and acidic residues" evidence="5">
    <location>
        <begin position="488"/>
        <end position="506"/>
    </location>
</feature>
<dbReference type="InterPro" id="IPR011701">
    <property type="entry name" value="MFS"/>
</dbReference>
<keyword evidence="4 6" id="KW-0472">Membrane</keyword>
<dbReference type="InterPro" id="IPR036259">
    <property type="entry name" value="MFS_trans_sf"/>
</dbReference>
<dbReference type="AlphaFoldDB" id="A0AAN6QJ73"/>
<dbReference type="GO" id="GO:0022857">
    <property type="term" value="F:transmembrane transporter activity"/>
    <property type="evidence" value="ECO:0007669"/>
    <property type="project" value="InterPro"/>
</dbReference>
<dbReference type="Gene3D" id="1.20.1250.20">
    <property type="entry name" value="MFS general substrate transporter like domains"/>
    <property type="match status" value="2"/>
</dbReference>
<keyword evidence="9" id="KW-1185">Reference proteome</keyword>
<dbReference type="PROSITE" id="PS50850">
    <property type="entry name" value="MFS"/>
    <property type="match status" value="1"/>
</dbReference>
<reference evidence="8" key="1">
    <citation type="journal article" date="2023" name="Mol. Phylogenet. Evol.">
        <title>Genome-scale phylogeny and comparative genomics of the fungal order Sordariales.</title>
        <authorList>
            <person name="Hensen N."/>
            <person name="Bonometti L."/>
            <person name="Westerberg I."/>
            <person name="Brannstrom I.O."/>
            <person name="Guillou S."/>
            <person name="Cros-Aarteil S."/>
            <person name="Calhoun S."/>
            <person name="Haridas S."/>
            <person name="Kuo A."/>
            <person name="Mondo S."/>
            <person name="Pangilinan J."/>
            <person name="Riley R."/>
            <person name="LaButti K."/>
            <person name="Andreopoulos B."/>
            <person name="Lipzen A."/>
            <person name="Chen C."/>
            <person name="Yan M."/>
            <person name="Daum C."/>
            <person name="Ng V."/>
            <person name="Clum A."/>
            <person name="Steindorff A."/>
            <person name="Ohm R.A."/>
            <person name="Martin F."/>
            <person name="Silar P."/>
            <person name="Natvig D.O."/>
            <person name="Lalanne C."/>
            <person name="Gautier V."/>
            <person name="Ament-Velasquez S.L."/>
            <person name="Kruys A."/>
            <person name="Hutchinson M.I."/>
            <person name="Powell A.J."/>
            <person name="Barry K."/>
            <person name="Miller A.N."/>
            <person name="Grigoriev I.V."/>
            <person name="Debuchy R."/>
            <person name="Gladieux P."/>
            <person name="Hiltunen Thoren M."/>
            <person name="Johannesson H."/>
        </authorList>
    </citation>
    <scope>NUCLEOTIDE SEQUENCE</scope>
    <source>
        <strain evidence="8">CBS 508.74</strain>
    </source>
</reference>
<feature type="transmembrane region" description="Helical" evidence="6">
    <location>
        <begin position="37"/>
        <end position="63"/>
    </location>
</feature>
<feature type="transmembrane region" description="Helical" evidence="6">
    <location>
        <begin position="351"/>
        <end position="373"/>
    </location>
</feature>
<dbReference type="GeneID" id="89943008"/>
<reference evidence="8" key="2">
    <citation type="submission" date="2023-05" db="EMBL/GenBank/DDBJ databases">
        <authorList>
            <consortium name="Lawrence Berkeley National Laboratory"/>
            <person name="Steindorff A."/>
            <person name="Hensen N."/>
            <person name="Bonometti L."/>
            <person name="Westerberg I."/>
            <person name="Brannstrom I.O."/>
            <person name="Guillou S."/>
            <person name="Cros-Aarteil S."/>
            <person name="Calhoun S."/>
            <person name="Haridas S."/>
            <person name="Kuo A."/>
            <person name="Mondo S."/>
            <person name="Pangilinan J."/>
            <person name="Riley R."/>
            <person name="Labutti K."/>
            <person name="Andreopoulos B."/>
            <person name="Lipzen A."/>
            <person name="Chen C."/>
            <person name="Yanf M."/>
            <person name="Daum C."/>
            <person name="Ng V."/>
            <person name="Clum A."/>
            <person name="Ohm R."/>
            <person name="Martin F."/>
            <person name="Silar P."/>
            <person name="Natvig D."/>
            <person name="Lalanne C."/>
            <person name="Gautier V."/>
            <person name="Ament-Velasquez S.L."/>
            <person name="Kruys A."/>
            <person name="Hutchinson M.I."/>
            <person name="Powell A.J."/>
            <person name="Barry K."/>
            <person name="Miller A.N."/>
            <person name="Grigoriev I.V."/>
            <person name="Debuchy R."/>
            <person name="Gladieux P."/>
            <person name="Thoren M.H."/>
            <person name="Johannesson H."/>
        </authorList>
    </citation>
    <scope>NUCLEOTIDE SEQUENCE</scope>
    <source>
        <strain evidence="8">CBS 508.74</strain>
    </source>
</reference>
<dbReference type="PANTHER" id="PTHR23501">
    <property type="entry name" value="MAJOR FACILITATOR SUPERFAMILY"/>
    <property type="match status" value="1"/>
</dbReference>
<dbReference type="Proteomes" id="UP001302812">
    <property type="component" value="Unassembled WGS sequence"/>
</dbReference>
<evidence type="ECO:0000256" key="5">
    <source>
        <dbReference type="SAM" id="MobiDB-lite"/>
    </source>
</evidence>
<dbReference type="RefSeq" id="XP_064667299.1">
    <property type="nucleotide sequence ID" value="XM_064818882.1"/>
</dbReference>
<dbReference type="Pfam" id="PF07690">
    <property type="entry name" value="MFS_1"/>
    <property type="match status" value="1"/>
</dbReference>
<feature type="region of interest" description="Disordered" evidence="5">
    <location>
        <begin position="488"/>
        <end position="512"/>
    </location>
</feature>
<feature type="transmembrane region" description="Helical" evidence="6">
    <location>
        <begin position="450"/>
        <end position="469"/>
    </location>
</feature>
<evidence type="ECO:0000256" key="2">
    <source>
        <dbReference type="ARBA" id="ARBA00022692"/>
    </source>
</evidence>
<accession>A0AAN6QJ73</accession>
<proteinExistence type="predicted"/>
<feature type="transmembrane region" description="Helical" evidence="6">
    <location>
        <begin position="135"/>
        <end position="155"/>
    </location>
</feature>
<dbReference type="GO" id="GO:0005886">
    <property type="term" value="C:plasma membrane"/>
    <property type="evidence" value="ECO:0007669"/>
    <property type="project" value="TreeGrafter"/>
</dbReference>
<evidence type="ECO:0000313" key="9">
    <source>
        <dbReference type="Proteomes" id="UP001302812"/>
    </source>
</evidence>
<gene>
    <name evidence="8" type="ORF">N656DRAFT_838876</name>
</gene>
<evidence type="ECO:0000259" key="7">
    <source>
        <dbReference type="PROSITE" id="PS50850"/>
    </source>
</evidence>
<evidence type="ECO:0000256" key="6">
    <source>
        <dbReference type="SAM" id="Phobius"/>
    </source>
</evidence>
<feature type="transmembrane region" description="Helical" evidence="6">
    <location>
        <begin position="175"/>
        <end position="196"/>
    </location>
</feature>
<dbReference type="SUPFAM" id="SSF103473">
    <property type="entry name" value="MFS general substrate transporter"/>
    <property type="match status" value="1"/>
</dbReference>